<keyword evidence="2" id="KW-0812">Transmembrane</keyword>
<feature type="compositionally biased region" description="Pro residues" evidence="1">
    <location>
        <begin position="452"/>
        <end position="461"/>
    </location>
</feature>
<evidence type="ECO:0008006" key="5">
    <source>
        <dbReference type="Google" id="ProtNLM"/>
    </source>
</evidence>
<sequence>MPTMGWVQWDRRLRRPALLRTVSAVLVGLVVAALTWLVVGAPSSLDYAEIGVLVVAGLLGAGVFGIAVRWHGDRERARFAQLYGAAVGQLGDADPAVRIAGVHAMAGVADHFTARHRRQQCVDALCGYLRMPYDPAFGDNHLAARGETSDEAGTGVERIYKFRRNDAVVRRTIVEVIAARLRPAAETSWSGSDFTFDGAVFEAADFRHTVFGGRRTSFAGATFTGPTTFEHARFTGQQLTFRAASFDAQPVSFAHVRFGAKRADKSDPLASGTDFDGAAFAGSVSFADAEFLGPRTSFAGARWTGAETTFRAARFAATQSSFAEATFDGDRVVFTEAHLSGTRIVFAGTRFYATTVDFDKARVGAPARSRNRGTHLTDACAAEFHGAFTFTDTVFAGRRLDFGAGDFFGEISFVGAEFEAEECSFESPKAWVGVEFDWDDAPTAKPARVLPDPWPPTPDRK</sequence>
<reference evidence="4" key="1">
    <citation type="journal article" date="2019" name="Int. J. Syst. Evol. Microbiol.">
        <title>The Global Catalogue of Microorganisms (GCM) 10K type strain sequencing project: providing services to taxonomists for standard genome sequencing and annotation.</title>
        <authorList>
            <consortium name="The Broad Institute Genomics Platform"/>
            <consortium name="The Broad Institute Genome Sequencing Center for Infectious Disease"/>
            <person name="Wu L."/>
            <person name="Ma J."/>
        </authorList>
    </citation>
    <scope>NUCLEOTIDE SEQUENCE [LARGE SCALE GENOMIC DNA]</scope>
    <source>
        <strain evidence="4">JCM 18298</strain>
    </source>
</reference>
<accession>A0ABP9KFL0</accession>
<keyword evidence="2" id="KW-1133">Transmembrane helix</keyword>
<evidence type="ECO:0000256" key="1">
    <source>
        <dbReference type="SAM" id="MobiDB-lite"/>
    </source>
</evidence>
<proteinExistence type="predicted"/>
<keyword evidence="2" id="KW-0472">Membrane</keyword>
<feature type="transmembrane region" description="Helical" evidence="2">
    <location>
        <begin position="47"/>
        <end position="68"/>
    </location>
</feature>
<dbReference type="EMBL" id="BAABJM010000002">
    <property type="protein sequence ID" value="GAA5055861.1"/>
    <property type="molecule type" value="Genomic_DNA"/>
</dbReference>
<feature type="region of interest" description="Disordered" evidence="1">
    <location>
        <begin position="442"/>
        <end position="461"/>
    </location>
</feature>
<comment type="caution">
    <text evidence="3">The sequence shown here is derived from an EMBL/GenBank/DDBJ whole genome shotgun (WGS) entry which is preliminary data.</text>
</comment>
<dbReference type="Proteomes" id="UP001500603">
    <property type="component" value="Unassembled WGS sequence"/>
</dbReference>
<evidence type="ECO:0000313" key="4">
    <source>
        <dbReference type="Proteomes" id="UP001500603"/>
    </source>
</evidence>
<evidence type="ECO:0000256" key="2">
    <source>
        <dbReference type="SAM" id="Phobius"/>
    </source>
</evidence>
<feature type="transmembrane region" description="Helical" evidence="2">
    <location>
        <begin position="21"/>
        <end position="41"/>
    </location>
</feature>
<keyword evidence="4" id="KW-1185">Reference proteome</keyword>
<evidence type="ECO:0000313" key="3">
    <source>
        <dbReference type="EMBL" id="GAA5055861.1"/>
    </source>
</evidence>
<name>A0ABP9KFL0_9NOCA</name>
<organism evidence="3 4">
    <name type="scientific">Nocardia callitridis</name>
    <dbReference type="NCBI Taxonomy" id="648753"/>
    <lineage>
        <taxon>Bacteria</taxon>
        <taxon>Bacillati</taxon>
        <taxon>Actinomycetota</taxon>
        <taxon>Actinomycetes</taxon>
        <taxon>Mycobacteriales</taxon>
        <taxon>Nocardiaceae</taxon>
        <taxon>Nocardia</taxon>
    </lineage>
</organism>
<gene>
    <name evidence="3" type="ORF">GCM10023318_32520</name>
</gene>
<protein>
    <recommendedName>
        <fullName evidence="5">Pentapeptide repeat-containing protein</fullName>
    </recommendedName>
</protein>